<name>A0A182MKZ2_9DIPT</name>
<dbReference type="AlphaFoldDB" id="A0A182MKZ2"/>
<keyword evidence="3" id="KW-1185">Reference proteome</keyword>
<sequence>MAILQRTTVGIGQIKIQAVATCLFLCMDTCGSVYGSFLMKSYPGLNATTALLDRFLLKRVLISDNGPKRTHSQDPGPVSLSARLRVASLYLFWTRFPIAHAARG</sequence>
<evidence type="ECO:0000313" key="3">
    <source>
        <dbReference type="Proteomes" id="UP000075883"/>
    </source>
</evidence>
<dbReference type="EMBL" id="AXCM01004642">
    <property type="status" value="NOT_ANNOTATED_CDS"/>
    <property type="molecule type" value="Genomic_DNA"/>
</dbReference>
<reference evidence="2" key="2">
    <citation type="submission" date="2020-05" db="UniProtKB">
        <authorList>
            <consortium name="EnsemblMetazoa"/>
        </authorList>
    </citation>
    <scope>IDENTIFICATION</scope>
    <source>
        <strain evidence="2">A-37</strain>
    </source>
</reference>
<dbReference type="SUPFAM" id="SSF50353">
    <property type="entry name" value="Cytokine"/>
    <property type="match status" value="1"/>
</dbReference>
<dbReference type="GO" id="GO:0008083">
    <property type="term" value="F:growth factor activity"/>
    <property type="evidence" value="ECO:0007669"/>
    <property type="project" value="InterPro"/>
</dbReference>
<accession>A0A182MKZ2</accession>
<reference evidence="3" key="1">
    <citation type="submission" date="2013-09" db="EMBL/GenBank/DDBJ databases">
        <title>The Genome Sequence of Anopheles culicifacies species A.</title>
        <authorList>
            <consortium name="The Broad Institute Genomics Platform"/>
            <person name="Neafsey D.E."/>
            <person name="Besansky N."/>
            <person name="Howell P."/>
            <person name="Walton C."/>
            <person name="Young S.K."/>
            <person name="Zeng Q."/>
            <person name="Gargeya S."/>
            <person name="Fitzgerald M."/>
            <person name="Haas B."/>
            <person name="Abouelleil A."/>
            <person name="Allen A.W."/>
            <person name="Alvarado L."/>
            <person name="Arachchi H.M."/>
            <person name="Berlin A.M."/>
            <person name="Chapman S.B."/>
            <person name="Gainer-Dewar J."/>
            <person name="Goldberg J."/>
            <person name="Griggs A."/>
            <person name="Gujja S."/>
            <person name="Hansen M."/>
            <person name="Howarth C."/>
            <person name="Imamovic A."/>
            <person name="Ireland A."/>
            <person name="Larimer J."/>
            <person name="McCowan C."/>
            <person name="Murphy C."/>
            <person name="Pearson M."/>
            <person name="Poon T.W."/>
            <person name="Priest M."/>
            <person name="Roberts A."/>
            <person name="Saif S."/>
            <person name="Shea T."/>
            <person name="Sisk P."/>
            <person name="Sykes S."/>
            <person name="Wortman J."/>
            <person name="Nusbaum C."/>
            <person name="Birren B."/>
        </authorList>
    </citation>
    <scope>NUCLEOTIDE SEQUENCE [LARGE SCALE GENOMIC DNA]</scope>
    <source>
        <strain evidence="3">A-37</strain>
    </source>
</reference>
<dbReference type="InterPro" id="IPR008996">
    <property type="entry name" value="IL1/FGF"/>
</dbReference>
<organism evidence="2 3">
    <name type="scientific">Anopheles culicifacies</name>
    <dbReference type="NCBI Taxonomy" id="139723"/>
    <lineage>
        <taxon>Eukaryota</taxon>
        <taxon>Metazoa</taxon>
        <taxon>Ecdysozoa</taxon>
        <taxon>Arthropoda</taxon>
        <taxon>Hexapoda</taxon>
        <taxon>Insecta</taxon>
        <taxon>Pterygota</taxon>
        <taxon>Neoptera</taxon>
        <taxon>Endopterygota</taxon>
        <taxon>Diptera</taxon>
        <taxon>Nematocera</taxon>
        <taxon>Culicoidea</taxon>
        <taxon>Culicidae</taxon>
        <taxon>Anophelinae</taxon>
        <taxon>Anopheles</taxon>
        <taxon>culicifacies species complex</taxon>
    </lineage>
</organism>
<dbReference type="STRING" id="139723.A0A182MKZ2"/>
<dbReference type="Pfam" id="PF00167">
    <property type="entry name" value="FGF"/>
    <property type="match status" value="1"/>
</dbReference>
<protein>
    <submittedName>
        <fullName evidence="2">Uncharacterized protein</fullName>
    </submittedName>
</protein>
<dbReference type="VEuPathDB" id="VectorBase:ACUA020821"/>
<proteinExistence type="inferred from homology"/>
<dbReference type="EnsemblMetazoa" id="ACUA020821-RA">
    <property type="protein sequence ID" value="ACUA020821-PA"/>
    <property type="gene ID" value="ACUA020821"/>
</dbReference>
<evidence type="ECO:0000313" key="2">
    <source>
        <dbReference type="EnsemblMetazoa" id="ACUA020821-PA"/>
    </source>
</evidence>
<comment type="similarity">
    <text evidence="1">Belongs to the heparin-binding growth factors family.</text>
</comment>
<dbReference type="Gene3D" id="2.80.10.50">
    <property type="match status" value="1"/>
</dbReference>
<dbReference type="Proteomes" id="UP000075883">
    <property type="component" value="Unassembled WGS sequence"/>
</dbReference>
<evidence type="ECO:0000256" key="1">
    <source>
        <dbReference type="ARBA" id="ARBA00007936"/>
    </source>
</evidence>
<dbReference type="InterPro" id="IPR002209">
    <property type="entry name" value="Fibroblast_GF_fam"/>
</dbReference>